<name>A0A2M7QR54_9BACT</name>
<dbReference type="Proteomes" id="UP000229481">
    <property type="component" value="Unassembled WGS sequence"/>
</dbReference>
<gene>
    <name evidence="1" type="ORF">COY85_03025</name>
</gene>
<proteinExistence type="predicted"/>
<dbReference type="EMBL" id="PFLK01000075">
    <property type="protein sequence ID" value="PIY74508.1"/>
    <property type="molecule type" value="Genomic_DNA"/>
</dbReference>
<dbReference type="AlphaFoldDB" id="A0A2M7QR54"/>
<evidence type="ECO:0000313" key="1">
    <source>
        <dbReference type="EMBL" id="PIY74508.1"/>
    </source>
</evidence>
<protein>
    <submittedName>
        <fullName evidence="1">HicB family protein</fullName>
    </submittedName>
</protein>
<dbReference type="SUPFAM" id="SSF143100">
    <property type="entry name" value="TTHA1013/TTHA0281-like"/>
    <property type="match status" value="1"/>
</dbReference>
<sequence length="72" mass="8288">MRKIYLQNVVWKEGKYYVAQCLNVDVSSFGKTKKEALDNLQEALELYFEDKKASKIAIVKDPSIVEGQLQYA</sequence>
<dbReference type="Gene3D" id="3.30.160.250">
    <property type="match status" value="1"/>
</dbReference>
<organism evidence="1 2">
    <name type="scientific">Candidatus Portnoybacteria bacterium CG_4_10_14_0_8_um_filter_40_50</name>
    <dbReference type="NCBI Taxonomy" id="1974800"/>
    <lineage>
        <taxon>Bacteria</taxon>
        <taxon>Candidatus Portnoyibacteriota</taxon>
    </lineage>
</organism>
<comment type="caution">
    <text evidence="1">The sequence shown here is derived from an EMBL/GenBank/DDBJ whole genome shotgun (WGS) entry which is preliminary data.</text>
</comment>
<dbReference type="InterPro" id="IPR035069">
    <property type="entry name" value="TTHA1013/TTHA0281-like"/>
</dbReference>
<reference evidence="2" key="1">
    <citation type="submission" date="2017-09" db="EMBL/GenBank/DDBJ databases">
        <title>Depth-based differentiation of microbial function through sediment-hosted aquifers and enrichment of novel symbionts in the deep terrestrial subsurface.</title>
        <authorList>
            <person name="Probst A.J."/>
            <person name="Ladd B."/>
            <person name="Jarett J.K."/>
            <person name="Geller-Mcgrath D.E."/>
            <person name="Sieber C.M.K."/>
            <person name="Emerson J.B."/>
            <person name="Anantharaman K."/>
            <person name="Thomas B.C."/>
            <person name="Malmstrom R."/>
            <person name="Stieglmeier M."/>
            <person name="Klingl A."/>
            <person name="Woyke T."/>
            <person name="Ryan C.M."/>
            <person name="Banfield J.F."/>
        </authorList>
    </citation>
    <scope>NUCLEOTIDE SEQUENCE [LARGE SCALE GENOMIC DNA]</scope>
</reference>
<evidence type="ECO:0000313" key="2">
    <source>
        <dbReference type="Proteomes" id="UP000229481"/>
    </source>
</evidence>
<accession>A0A2M7QR54</accession>